<sequence>MKIEQLHQLFLQSKGITTDTRSVKTNQLFFALKGDNFNGNTFAWQAIKKSAGYAIIDEVKYAQNDRYIVVGNVLETLQQLARFHRKYLNIPILAITGSNGKTTTKELIHAVLRKKFDTAATTGNLNNHIGVPLTLLSMKRTTDFGIVEMGANHAGEIKHLCEIALPNYGYITNFGKAHLEGFGSIEGVIKAKSEMYDHIKAHKGVIFLNADDPVQVAQSSYEHSFTFGTGKNVDVKAEYLYDSQTAQVSIDNHLYKSTLTGSYNSVNIAAAICIGKYFKVNENSISQAIGSYIPTNNRSQIIKVGGLTLLMDAYNANPTSMKAALESFSKNPAKDKIVILGDMFELGSASAEEHQQIVLTLEKMDLAKIYLVGSNFFKTHSHKSNIETYETFTDLSEALKHQKPTQGYILIKGSRGMALERVLDVLREKN</sequence>
<dbReference type="GO" id="GO:0051301">
    <property type="term" value="P:cell division"/>
    <property type="evidence" value="ECO:0007669"/>
    <property type="project" value="UniProtKB-KW"/>
</dbReference>
<dbReference type="InterPro" id="IPR035911">
    <property type="entry name" value="MurE/MurF_N"/>
</dbReference>
<evidence type="ECO:0000256" key="2">
    <source>
        <dbReference type="ARBA" id="ARBA00022598"/>
    </source>
</evidence>
<accession>A0A5B8YM70</accession>
<evidence type="ECO:0000256" key="6">
    <source>
        <dbReference type="ARBA" id="ARBA00022960"/>
    </source>
</evidence>
<evidence type="ECO:0000256" key="11">
    <source>
        <dbReference type="RuleBase" id="RU004136"/>
    </source>
</evidence>
<dbReference type="SUPFAM" id="SSF53623">
    <property type="entry name" value="MurD-like peptide ligases, catalytic domain"/>
    <property type="match status" value="1"/>
</dbReference>
<evidence type="ECO:0000259" key="12">
    <source>
        <dbReference type="Pfam" id="PF02875"/>
    </source>
</evidence>
<dbReference type="NCBIfam" id="TIGR01143">
    <property type="entry name" value="murF"/>
    <property type="match status" value="1"/>
</dbReference>
<comment type="subcellular location">
    <subcellularLocation>
        <location evidence="10 11">Cytoplasm</location>
    </subcellularLocation>
</comment>
<keyword evidence="7 10" id="KW-0573">Peptidoglycan synthesis</keyword>
<evidence type="ECO:0000256" key="10">
    <source>
        <dbReference type="HAMAP-Rule" id="MF_02019"/>
    </source>
</evidence>
<dbReference type="Pfam" id="PF08245">
    <property type="entry name" value="Mur_ligase_M"/>
    <property type="match status" value="1"/>
</dbReference>
<keyword evidence="9 10" id="KW-0961">Cell wall biogenesis/degradation</keyword>
<comment type="catalytic activity">
    <reaction evidence="10 11">
        <text>D-alanyl-D-alanine + UDP-N-acetyl-alpha-D-muramoyl-L-alanyl-gamma-D-glutamyl-meso-2,6-diaminopimelate + ATP = UDP-N-acetyl-alpha-D-muramoyl-L-alanyl-gamma-D-glutamyl-meso-2,6-diaminopimeloyl-D-alanyl-D-alanine + ADP + phosphate + H(+)</text>
        <dbReference type="Rhea" id="RHEA:28374"/>
        <dbReference type="ChEBI" id="CHEBI:15378"/>
        <dbReference type="ChEBI" id="CHEBI:30616"/>
        <dbReference type="ChEBI" id="CHEBI:43474"/>
        <dbReference type="ChEBI" id="CHEBI:57822"/>
        <dbReference type="ChEBI" id="CHEBI:61386"/>
        <dbReference type="ChEBI" id="CHEBI:83905"/>
        <dbReference type="ChEBI" id="CHEBI:456216"/>
        <dbReference type="EC" id="6.3.2.10"/>
    </reaction>
</comment>
<keyword evidence="8 10" id="KW-0131">Cell cycle</keyword>
<dbReference type="SUPFAM" id="SSF63418">
    <property type="entry name" value="MurE/MurF N-terminal domain"/>
    <property type="match status" value="1"/>
</dbReference>
<dbReference type="RefSeq" id="WP_146836737.1">
    <property type="nucleotide sequence ID" value="NZ_CP042476.1"/>
</dbReference>
<dbReference type="SUPFAM" id="SSF53244">
    <property type="entry name" value="MurD-like peptide ligases, peptide-binding domain"/>
    <property type="match status" value="1"/>
</dbReference>
<evidence type="ECO:0000313" key="14">
    <source>
        <dbReference type="EMBL" id="QED38815.1"/>
    </source>
</evidence>
<comment type="function">
    <text evidence="10 11">Involved in cell wall formation. Catalyzes the final step in the synthesis of UDP-N-acetylmuramoyl-pentapeptide, the precursor of murein.</text>
</comment>
<dbReference type="Proteomes" id="UP000321954">
    <property type="component" value="Chromosome"/>
</dbReference>
<dbReference type="OrthoDB" id="9801978at2"/>
<dbReference type="GO" id="GO:0047480">
    <property type="term" value="F:UDP-N-acetylmuramoyl-tripeptide-D-alanyl-D-alanine ligase activity"/>
    <property type="evidence" value="ECO:0007669"/>
    <property type="project" value="UniProtKB-UniRule"/>
</dbReference>
<dbReference type="GO" id="GO:0005737">
    <property type="term" value="C:cytoplasm"/>
    <property type="evidence" value="ECO:0007669"/>
    <property type="project" value="UniProtKB-SubCell"/>
</dbReference>
<keyword evidence="4 10" id="KW-0547">Nucleotide-binding</keyword>
<keyword evidence="2 10" id="KW-0436">Ligase</keyword>
<feature type="binding site" evidence="10">
    <location>
        <begin position="97"/>
        <end position="103"/>
    </location>
    <ligand>
        <name>ATP</name>
        <dbReference type="ChEBI" id="CHEBI:30616"/>
    </ligand>
</feature>
<evidence type="ECO:0000256" key="1">
    <source>
        <dbReference type="ARBA" id="ARBA00022490"/>
    </source>
</evidence>
<evidence type="ECO:0000256" key="7">
    <source>
        <dbReference type="ARBA" id="ARBA00022984"/>
    </source>
</evidence>
<keyword evidence="1 10" id="KW-0963">Cytoplasm</keyword>
<feature type="domain" description="Mur ligase C-terminal" evidence="12">
    <location>
        <begin position="298"/>
        <end position="415"/>
    </location>
</feature>
<dbReference type="AlphaFoldDB" id="A0A5B8YM70"/>
<evidence type="ECO:0000256" key="5">
    <source>
        <dbReference type="ARBA" id="ARBA00022840"/>
    </source>
</evidence>
<dbReference type="InterPro" id="IPR005863">
    <property type="entry name" value="UDP-N-AcMur_synth"/>
</dbReference>
<evidence type="ECO:0000256" key="9">
    <source>
        <dbReference type="ARBA" id="ARBA00023316"/>
    </source>
</evidence>
<dbReference type="HAMAP" id="MF_02019">
    <property type="entry name" value="MurF"/>
    <property type="match status" value="1"/>
</dbReference>
<evidence type="ECO:0000256" key="4">
    <source>
        <dbReference type="ARBA" id="ARBA00022741"/>
    </source>
</evidence>
<protein>
    <recommendedName>
        <fullName evidence="10 11">UDP-N-acetylmuramoyl-tripeptide--D-alanyl-D-alanine ligase</fullName>
        <ecNumber evidence="10 11">6.3.2.10</ecNumber>
    </recommendedName>
    <alternativeName>
        <fullName evidence="10">D-alanyl-D-alanine-adding enzyme</fullName>
    </alternativeName>
</protein>
<keyword evidence="15" id="KW-1185">Reference proteome</keyword>
<evidence type="ECO:0000256" key="3">
    <source>
        <dbReference type="ARBA" id="ARBA00022618"/>
    </source>
</evidence>
<dbReference type="InterPro" id="IPR051046">
    <property type="entry name" value="MurCDEF_CellWall_CoF430Synth"/>
</dbReference>
<dbReference type="GO" id="GO:0008360">
    <property type="term" value="P:regulation of cell shape"/>
    <property type="evidence" value="ECO:0007669"/>
    <property type="project" value="UniProtKB-KW"/>
</dbReference>
<dbReference type="PANTHER" id="PTHR43024:SF1">
    <property type="entry name" value="UDP-N-ACETYLMURAMOYL-TRIPEPTIDE--D-ALANYL-D-ALANINE LIGASE"/>
    <property type="match status" value="1"/>
</dbReference>
<dbReference type="InterPro" id="IPR013221">
    <property type="entry name" value="Mur_ligase_cen"/>
</dbReference>
<dbReference type="Gene3D" id="3.40.1390.10">
    <property type="entry name" value="MurE/MurF, N-terminal domain"/>
    <property type="match status" value="1"/>
</dbReference>
<dbReference type="InterPro" id="IPR036565">
    <property type="entry name" value="Mur-like_cat_sf"/>
</dbReference>
<evidence type="ECO:0000256" key="8">
    <source>
        <dbReference type="ARBA" id="ARBA00023306"/>
    </source>
</evidence>
<dbReference type="GO" id="GO:0008766">
    <property type="term" value="F:UDP-N-acetylmuramoylalanyl-D-glutamyl-2,6-diaminopimelate-D-alanyl-D-alanine ligase activity"/>
    <property type="evidence" value="ECO:0007669"/>
    <property type="project" value="RHEA"/>
</dbReference>
<dbReference type="UniPathway" id="UPA00219"/>
<keyword evidence="5 10" id="KW-0067">ATP-binding</keyword>
<comment type="similarity">
    <text evidence="10">Belongs to the MurCDEF family. MurF subfamily.</text>
</comment>
<name>A0A5B8YM70_9FLAO</name>
<comment type="pathway">
    <text evidence="10 11">Cell wall biogenesis; peptidoglycan biosynthesis.</text>
</comment>
<dbReference type="InterPro" id="IPR036615">
    <property type="entry name" value="Mur_ligase_C_dom_sf"/>
</dbReference>
<evidence type="ECO:0000259" key="13">
    <source>
        <dbReference type="Pfam" id="PF08245"/>
    </source>
</evidence>
<keyword evidence="3 10" id="KW-0132">Cell division</keyword>
<reference evidence="14 15" key="1">
    <citation type="submission" date="2019-08" db="EMBL/GenBank/DDBJ databases">
        <title>Antarcticibacterium arcticum sp. nov., a bacterium isolated from marine sediment of the Canadian Beaufort Sea.</title>
        <authorList>
            <person name="Lee Y.M."/>
            <person name="Baek K."/>
            <person name="Lee D.-H."/>
            <person name="Shin S.C."/>
            <person name="Jin Y.K."/>
            <person name="Park Y."/>
        </authorList>
    </citation>
    <scope>NUCLEOTIDE SEQUENCE [LARGE SCALE GENOMIC DNA]</scope>
    <source>
        <strain evidence="14 15">PAMC 28998</strain>
    </source>
</reference>
<gene>
    <name evidence="10 14" type="primary">murF</name>
    <name evidence="14" type="ORF">FK178_14305</name>
</gene>
<dbReference type="InterPro" id="IPR004101">
    <property type="entry name" value="Mur_ligase_C"/>
</dbReference>
<dbReference type="EMBL" id="CP042476">
    <property type="protein sequence ID" value="QED38815.1"/>
    <property type="molecule type" value="Genomic_DNA"/>
</dbReference>
<dbReference type="PANTHER" id="PTHR43024">
    <property type="entry name" value="UDP-N-ACETYLMURAMOYL-TRIPEPTIDE--D-ALANYL-D-ALANINE LIGASE"/>
    <property type="match status" value="1"/>
</dbReference>
<dbReference type="GO" id="GO:0005524">
    <property type="term" value="F:ATP binding"/>
    <property type="evidence" value="ECO:0007669"/>
    <property type="project" value="UniProtKB-UniRule"/>
</dbReference>
<dbReference type="Gene3D" id="3.40.1190.10">
    <property type="entry name" value="Mur-like, catalytic domain"/>
    <property type="match status" value="1"/>
</dbReference>
<dbReference type="Pfam" id="PF02875">
    <property type="entry name" value="Mur_ligase_C"/>
    <property type="match status" value="1"/>
</dbReference>
<dbReference type="EC" id="6.3.2.10" evidence="10 11"/>
<dbReference type="GO" id="GO:0009252">
    <property type="term" value="P:peptidoglycan biosynthetic process"/>
    <property type="evidence" value="ECO:0007669"/>
    <property type="project" value="UniProtKB-UniRule"/>
</dbReference>
<dbReference type="KEGG" id="anp:FK178_14305"/>
<keyword evidence="6 10" id="KW-0133">Cell shape</keyword>
<dbReference type="Gene3D" id="3.90.190.20">
    <property type="entry name" value="Mur ligase, C-terminal domain"/>
    <property type="match status" value="1"/>
</dbReference>
<dbReference type="GO" id="GO:0071555">
    <property type="term" value="P:cell wall organization"/>
    <property type="evidence" value="ECO:0007669"/>
    <property type="project" value="UniProtKB-KW"/>
</dbReference>
<feature type="domain" description="Mur ligase central" evidence="13">
    <location>
        <begin position="95"/>
        <end position="274"/>
    </location>
</feature>
<proteinExistence type="inferred from homology"/>
<evidence type="ECO:0000313" key="15">
    <source>
        <dbReference type="Proteomes" id="UP000321954"/>
    </source>
</evidence>
<organism evidence="14 15">
    <name type="scientific">Antarcticibacterium arcticum</name>
    <dbReference type="NCBI Taxonomy" id="2585771"/>
    <lineage>
        <taxon>Bacteria</taxon>
        <taxon>Pseudomonadati</taxon>
        <taxon>Bacteroidota</taxon>
        <taxon>Flavobacteriia</taxon>
        <taxon>Flavobacteriales</taxon>
        <taxon>Flavobacteriaceae</taxon>
        <taxon>Antarcticibacterium</taxon>
    </lineage>
</organism>